<gene>
    <name evidence="1" type="ORF">CH063_16074</name>
</gene>
<dbReference type="AlphaFoldDB" id="H1W5U3"/>
<feature type="non-terminal residue" evidence="1">
    <location>
        <position position="93"/>
    </location>
</feature>
<reference evidence="2" key="1">
    <citation type="journal article" date="2012" name="Nat. Genet.">
        <title>Lifestyle transitions in plant pathogenic Colletotrichum fungi deciphered by genome and transcriptome analyses.</title>
        <authorList>
            <person name="O'Connell R.J."/>
            <person name="Thon M.R."/>
            <person name="Hacquard S."/>
            <person name="Amyotte S.G."/>
            <person name="Kleemann J."/>
            <person name="Torres M.F."/>
            <person name="Damm U."/>
            <person name="Buiate E.A."/>
            <person name="Epstein L."/>
            <person name="Alkan N."/>
            <person name="Altmueller J."/>
            <person name="Alvarado-Balderrama L."/>
            <person name="Bauser C.A."/>
            <person name="Becker C."/>
            <person name="Birren B.W."/>
            <person name="Chen Z."/>
            <person name="Choi J."/>
            <person name="Crouch J.A."/>
            <person name="Duvick J.P."/>
            <person name="Farman M.A."/>
            <person name="Gan P."/>
            <person name="Heiman D."/>
            <person name="Henrissat B."/>
            <person name="Howard R.J."/>
            <person name="Kabbage M."/>
            <person name="Koch C."/>
            <person name="Kracher B."/>
            <person name="Kubo Y."/>
            <person name="Law A.D."/>
            <person name="Lebrun M.-H."/>
            <person name="Lee Y.-H."/>
            <person name="Miyara I."/>
            <person name="Moore N."/>
            <person name="Neumann U."/>
            <person name="Nordstroem K."/>
            <person name="Panaccione D.G."/>
            <person name="Panstruga R."/>
            <person name="Place M."/>
            <person name="Proctor R.H."/>
            <person name="Prusky D."/>
            <person name="Rech G."/>
            <person name="Reinhardt R."/>
            <person name="Rollins J.A."/>
            <person name="Rounsley S."/>
            <person name="Schardl C.L."/>
            <person name="Schwartz D.C."/>
            <person name="Shenoy N."/>
            <person name="Shirasu K."/>
            <person name="Sikhakolli U.R."/>
            <person name="Stueber K."/>
            <person name="Sukno S.A."/>
            <person name="Sweigard J.A."/>
            <person name="Takano Y."/>
            <person name="Takahara H."/>
            <person name="Trail F."/>
            <person name="van der Does H.C."/>
            <person name="Voll L.M."/>
            <person name="Will I."/>
            <person name="Young S."/>
            <person name="Zeng Q."/>
            <person name="Zhang J."/>
            <person name="Zhou S."/>
            <person name="Dickman M.B."/>
            <person name="Schulze-Lefert P."/>
            <person name="Ver Loren van Themaat E."/>
            <person name="Ma L.-J."/>
            <person name="Vaillancourt L.J."/>
        </authorList>
    </citation>
    <scope>NUCLEOTIDE SEQUENCE [LARGE SCALE GENOMIC DNA]</scope>
    <source>
        <strain evidence="2">IMI 349063</strain>
    </source>
</reference>
<evidence type="ECO:0000313" key="2">
    <source>
        <dbReference type="Proteomes" id="UP000007174"/>
    </source>
</evidence>
<sequence>MEALRKRSASVAMGAYRQKSVSEYRDGMTSILAKYGSASHEAAATDGLELDGADAASIGSATLYSESAYFDISEDKEEMKQFLGEKDGEEDVV</sequence>
<evidence type="ECO:0000313" key="1">
    <source>
        <dbReference type="EMBL" id="CCF47857.1"/>
    </source>
</evidence>
<protein>
    <submittedName>
        <fullName evidence="1">Uncharacterized protein</fullName>
    </submittedName>
</protein>
<proteinExistence type="predicted"/>
<dbReference type="EMBL" id="CACQ02010228">
    <property type="protein sequence ID" value="CCF47857.1"/>
    <property type="molecule type" value="Genomic_DNA"/>
</dbReference>
<accession>H1W5U3</accession>
<dbReference type="Proteomes" id="UP000007174">
    <property type="component" value="Unassembled WGS sequence"/>
</dbReference>
<name>H1W5U3_COLHI</name>
<dbReference type="VEuPathDB" id="FungiDB:CH63R_03965"/>
<organism evidence="1 2">
    <name type="scientific">Colletotrichum higginsianum (strain IMI 349063)</name>
    <name type="common">Crucifer anthracnose fungus</name>
    <dbReference type="NCBI Taxonomy" id="759273"/>
    <lineage>
        <taxon>Eukaryota</taxon>
        <taxon>Fungi</taxon>
        <taxon>Dikarya</taxon>
        <taxon>Ascomycota</taxon>
        <taxon>Pezizomycotina</taxon>
        <taxon>Sordariomycetes</taxon>
        <taxon>Hypocreomycetidae</taxon>
        <taxon>Glomerellales</taxon>
        <taxon>Glomerellaceae</taxon>
        <taxon>Colletotrichum</taxon>
        <taxon>Colletotrichum destructivum species complex</taxon>
    </lineage>
</organism>
<dbReference type="HOGENOM" id="CLU_2405299_0_0_1"/>